<protein>
    <submittedName>
        <fullName evidence="2">Uncharacterized protein</fullName>
    </submittedName>
</protein>
<dbReference type="AlphaFoldDB" id="A0A448WRW4"/>
<reference evidence="2" key="1">
    <citation type="submission" date="2018-11" db="EMBL/GenBank/DDBJ databases">
        <authorList>
            <consortium name="Pathogen Informatics"/>
        </authorList>
    </citation>
    <scope>NUCLEOTIDE SEQUENCE</scope>
</reference>
<name>A0A448WRW4_9PLAT</name>
<proteinExistence type="predicted"/>
<dbReference type="Proteomes" id="UP000784294">
    <property type="component" value="Unassembled WGS sequence"/>
</dbReference>
<feature type="region of interest" description="Disordered" evidence="1">
    <location>
        <begin position="46"/>
        <end position="71"/>
    </location>
</feature>
<dbReference type="EMBL" id="CAAALY010038241">
    <property type="protein sequence ID" value="VEL18705.1"/>
    <property type="molecule type" value="Genomic_DNA"/>
</dbReference>
<sequence length="105" mass="11459">MPSPTTCSSVPSSCTSLAPVIDSFHQTSTFGPSQQTISVIADASFASQQQPQNPHQHQQQQQQSPPAGNSAFIYLPLVDRQGNHLPIHFTTEKEFAHLYVSNVLL</sequence>
<evidence type="ECO:0000313" key="2">
    <source>
        <dbReference type="EMBL" id="VEL18705.1"/>
    </source>
</evidence>
<keyword evidence="3" id="KW-1185">Reference proteome</keyword>
<gene>
    <name evidence="2" type="ORF">PXEA_LOCUS12145</name>
</gene>
<comment type="caution">
    <text evidence="2">The sequence shown here is derived from an EMBL/GenBank/DDBJ whole genome shotgun (WGS) entry which is preliminary data.</text>
</comment>
<organism evidence="2 3">
    <name type="scientific">Protopolystoma xenopodis</name>
    <dbReference type="NCBI Taxonomy" id="117903"/>
    <lineage>
        <taxon>Eukaryota</taxon>
        <taxon>Metazoa</taxon>
        <taxon>Spiralia</taxon>
        <taxon>Lophotrochozoa</taxon>
        <taxon>Platyhelminthes</taxon>
        <taxon>Monogenea</taxon>
        <taxon>Polyopisthocotylea</taxon>
        <taxon>Polystomatidea</taxon>
        <taxon>Polystomatidae</taxon>
        <taxon>Protopolystoma</taxon>
    </lineage>
</organism>
<evidence type="ECO:0000256" key="1">
    <source>
        <dbReference type="SAM" id="MobiDB-lite"/>
    </source>
</evidence>
<accession>A0A448WRW4</accession>
<evidence type="ECO:0000313" key="3">
    <source>
        <dbReference type="Proteomes" id="UP000784294"/>
    </source>
</evidence>
<feature type="compositionally biased region" description="Low complexity" evidence="1">
    <location>
        <begin position="47"/>
        <end position="66"/>
    </location>
</feature>